<dbReference type="OrthoDB" id="5515951at2"/>
<feature type="compositionally biased region" description="Low complexity" evidence="1">
    <location>
        <begin position="63"/>
        <end position="76"/>
    </location>
</feature>
<evidence type="ECO:0000256" key="1">
    <source>
        <dbReference type="SAM" id="MobiDB-lite"/>
    </source>
</evidence>
<reference evidence="3 4" key="2">
    <citation type="submission" date="2016-12" db="EMBL/GenBank/DDBJ databases">
        <title>Draft Genome Sequence of Cystobacter ferrugineus Strain Cbfe23.</title>
        <authorList>
            <person name="Akbar S."/>
            <person name="Dowd S.E."/>
            <person name="Stevens D.C."/>
        </authorList>
    </citation>
    <scope>NUCLEOTIDE SEQUENCE [LARGE SCALE GENOMIC DNA]</scope>
    <source>
        <strain evidence="3 4">Cbfe23</strain>
    </source>
</reference>
<keyword evidence="2" id="KW-0732">Signal</keyword>
<feature type="region of interest" description="Disordered" evidence="1">
    <location>
        <begin position="63"/>
        <end position="85"/>
    </location>
</feature>
<evidence type="ECO:0000313" key="3">
    <source>
        <dbReference type="EMBL" id="OJH40383.1"/>
    </source>
</evidence>
<dbReference type="STRING" id="83449.BON30_15265"/>
<gene>
    <name evidence="3" type="ORF">BON30_15265</name>
</gene>
<dbReference type="AlphaFoldDB" id="A0A1L9BDS5"/>
<proteinExistence type="predicted"/>
<evidence type="ECO:0000256" key="2">
    <source>
        <dbReference type="SAM" id="SignalP"/>
    </source>
</evidence>
<evidence type="ECO:0000313" key="4">
    <source>
        <dbReference type="Proteomes" id="UP000182229"/>
    </source>
</evidence>
<sequence>MLPLLLLLLMAQIPCAQGESTAVCHCKQGMASACAALDPRKAAEFEKALRVLKVDAEGGKQAAEAAISESEATSSAPEPPDCKGQVHHVISRPIAKALNRHPTLTGVYQPRDSRFVTRAVDEAAHCGYQDWHRKVDEEVVNWLDTHKSVTAKEFEAFLRSLYSRPSLRARFPHGF</sequence>
<name>A0A1L9BDS5_9BACT</name>
<accession>A0A1L9BDS5</accession>
<organism evidence="3 4">
    <name type="scientific">Cystobacter ferrugineus</name>
    <dbReference type="NCBI Taxonomy" id="83449"/>
    <lineage>
        <taxon>Bacteria</taxon>
        <taxon>Pseudomonadati</taxon>
        <taxon>Myxococcota</taxon>
        <taxon>Myxococcia</taxon>
        <taxon>Myxococcales</taxon>
        <taxon>Cystobacterineae</taxon>
        <taxon>Archangiaceae</taxon>
        <taxon>Cystobacter</taxon>
    </lineage>
</organism>
<dbReference type="EMBL" id="MPIN01000003">
    <property type="protein sequence ID" value="OJH40383.1"/>
    <property type="molecule type" value="Genomic_DNA"/>
</dbReference>
<feature type="signal peptide" evidence="2">
    <location>
        <begin position="1"/>
        <end position="16"/>
    </location>
</feature>
<reference evidence="4" key="1">
    <citation type="submission" date="2016-11" db="EMBL/GenBank/DDBJ databases">
        <authorList>
            <person name="Shukria A."/>
            <person name="Stevens D.C."/>
        </authorList>
    </citation>
    <scope>NUCLEOTIDE SEQUENCE [LARGE SCALE GENOMIC DNA]</scope>
    <source>
        <strain evidence="4">Cbfe23</strain>
    </source>
</reference>
<comment type="caution">
    <text evidence="3">The sequence shown here is derived from an EMBL/GenBank/DDBJ whole genome shotgun (WGS) entry which is preliminary data.</text>
</comment>
<dbReference type="Proteomes" id="UP000182229">
    <property type="component" value="Unassembled WGS sequence"/>
</dbReference>
<feature type="chain" id="PRO_5012001755" evidence="2">
    <location>
        <begin position="17"/>
        <end position="175"/>
    </location>
</feature>
<protein>
    <submittedName>
        <fullName evidence="3">Wall-associated protein</fullName>
    </submittedName>
</protein>
<keyword evidence="4" id="KW-1185">Reference proteome</keyword>